<name>A0ABV2R1B1_9HYPH</name>
<protein>
    <submittedName>
        <fullName evidence="5">HlyD family secretion protein</fullName>
    </submittedName>
</protein>
<accession>A0ABV2R1B1</accession>
<dbReference type="PROSITE" id="PS51257">
    <property type="entry name" value="PROKAR_LIPOPROTEIN"/>
    <property type="match status" value="1"/>
</dbReference>
<dbReference type="InterPro" id="IPR050465">
    <property type="entry name" value="UPF0194_transport"/>
</dbReference>
<dbReference type="RefSeq" id="WP_354552240.1">
    <property type="nucleotide sequence ID" value="NZ_JBEPSM010000002.1"/>
</dbReference>
<proteinExistence type="predicted"/>
<organism evidence="5 6">
    <name type="scientific">Kaistia defluvii</name>
    <dbReference type="NCBI Taxonomy" id="410841"/>
    <lineage>
        <taxon>Bacteria</taxon>
        <taxon>Pseudomonadati</taxon>
        <taxon>Pseudomonadota</taxon>
        <taxon>Alphaproteobacteria</taxon>
        <taxon>Hyphomicrobiales</taxon>
        <taxon>Kaistiaceae</taxon>
        <taxon>Kaistia</taxon>
    </lineage>
</organism>
<evidence type="ECO:0000313" key="6">
    <source>
        <dbReference type="Proteomes" id="UP001549321"/>
    </source>
</evidence>
<reference evidence="5 6" key="1">
    <citation type="submission" date="2024-06" db="EMBL/GenBank/DDBJ databases">
        <title>Sorghum-associated microbial communities from plants grown in Nebraska, USA.</title>
        <authorList>
            <person name="Schachtman D."/>
        </authorList>
    </citation>
    <scope>NUCLEOTIDE SEQUENCE [LARGE SCALE GENOMIC DNA]</scope>
    <source>
        <strain evidence="5 6">3207</strain>
    </source>
</reference>
<comment type="caution">
    <text evidence="5">The sequence shown here is derived from an EMBL/GenBank/DDBJ whole genome shotgun (WGS) entry which is preliminary data.</text>
</comment>
<sequence length="320" mass="33710">MRAGQAPWIVALLLLAGCGDGGRNAPLHGYVDADYVLVGAEATGRLTTLSVRRGEPVEAGAALFTLDDRDETAALSQAKAQLAQAKASLADLQTGKRPEEIRVLDAQLADAEASMTVAQKTYDRNRDLSTRAVVAVATLDQSKADLDSARARVEAARENRAVANLPARPDQIAAAEQQVQALAAALTAAETKLARRSQHASAAGRVEEVYYQVGELVPAGQAVVSLLPEGARKILFYVPEANRSAVHPGQTVRILCDGCAEGLTATVASIATDAEFTPPVIYSKESRAKLVFRVEARPEGEAARLDPGQPVDVQLATAAQ</sequence>
<dbReference type="Gene3D" id="2.40.50.100">
    <property type="match status" value="1"/>
</dbReference>
<comment type="subcellular location">
    <subcellularLocation>
        <location evidence="1">Cell envelope</location>
    </subcellularLocation>
</comment>
<evidence type="ECO:0000256" key="3">
    <source>
        <dbReference type="SAM" id="Coils"/>
    </source>
</evidence>
<evidence type="ECO:0000259" key="4">
    <source>
        <dbReference type="Pfam" id="PF25881"/>
    </source>
</evidence>
<dbReference type="Pfam" id="PF25881">
    <property type="entry name" value="HH_YBHG"/>
    <property type="match status" value="1"/>
</dbReference>
<dbReference type="EMBL" id="JBEPSM010000002">
    <property type="protein sequence ID" value="MET4635061.1"/>
    <property type="molecule type" value="Genomic_DNA"/>
</dbReference>
<dbReference type="PANTHER" id="PTHR32347">
    <property type="entry name" value="EFFLUX SYSTEM COMPONENT YKNX-RELATED"/>
    <property type="match status" value="1"/>
</dbReference>
<keyword evidence="2 3" id="KW-0175">Coiled coil</keyword>
<gene>
    <name evidence="5" type="ORF">ABIE08_003007</name>
</gene>
<dbReference type="Gene3D" id="2.40.30.170">
    <property type="match status" value="1"/>
</dbReference>
<dbReference type="InterPro" id="IPR059052">
    <property type="entry name" value="HH_YbhG-like"/>
</dbReference>
<dbReference type="Proteomes" id="UP001549321">
    <property type="component" value="Unassembled WGS sequence"/>
</dbReference>
<feature type="coiled-coil region" evidence="3">
    <location>
        <begin position="139"/>
        <end position="192"/>
    </location>
</feature>
<dbReference type="SUPFAM" id="SSF111369">
    <property type="entry name" value="HlyD-like secretion proteins"/>
    <property type="match status" value="2"/>
</dbReference>
<evidence type="ECO:0000256" key="1">
    <source>
        <dbReference type="ARBA" id="ARBA00004196"/>
    </source>
</evidence>
<keyword evidence="6" id="KW-1185">Reference proteome</keyword>
<dbReference type="PANTHER" id="PTHR32347:SF23">
    <property type="entry name" value="BLL5650 PROTEIN"/>
    <property type="match status" value="1"/>
</dbReference>
<dbReference type="Gene3D" id="1.10.287.470">
    <property type="entry name" value="Helix hairpin bin"/>
    <property type="match status" value="2"/>
</dbReference>
<evidence type="ECO:0000313" key="5">
    <source>
        <dbReference type="EMBL" id="MET4635061.1"/>
    </source>
</evidence>
<feature type="domain" description="YbhG-like alpha-helical hairpin" evidence="4">
    <location>
        <begin position="66"/>
        <end position="193"/>
    </location>
</feature>
<evidence type="ECO:0000256" key="2">
    <source>
        <dbReference type="ARBA" id="ARBA00023054"/>
    </source>
</evidence>